<dbReference type="OrthoDB" id="190958at2759"/>
<reference evidence="8 9" key="1">
    <citation type="submission" date="2015-02" db="EMBL/GenBank/DDBJ databases">
        <authorList>
            <person name="Chooi Y.-H."/>
        </authorList>
    </citation>
    <scope>NUCLEOTIDE SEQUENCE [LARGE SCALE GENOMIC DNA]</scope>
    <source>
        <strain evidence="8">E3</strain>
    </source>
</reference>
<feature type="non-terminal residue" evidence="8">
    <location>
        <position position="1"/>
    </location>
</feature>
<proteinExistence type="inferred from homology"/>
<feature type="compositionally biased region" description="Polar residues" evidence="7">
    <location>
        <begin position="302"/>
        <end position="315"/>
    </location>
</feature>
<keyword evidence="9" id="KW-1185">Reference proteome</keyword>
<evidence type="ECO:0000256" key="2">
    <source>
        <dbReference type="ARBA" id="ARBA00006164"/>
    </source>
</evidence>
<keyword evidence="4" id="KW-0747">Spliceosome</keyword>
<dbReference type="InterPro" id="IPR005037">
    <property type="entry name" value="PRP38"/>
</dbReference>
<evidence type="ECO:0000313" key="9">
    <source>
        <dbReference type="Proteomes" id="UP000039324"/>
    </source>
</evidence>
<keyword evidence="5" id="KW-0508">mRNA splicing</keyword>
<name>A0A0G4IQ99_PLABS</name>
<dbReference type="EMBL" id="CDSF01000079">
    <property type="protein sequence ID" value="CEO97324.1"/>
    <property type="molecule type" value="Genomic_DNA"/>
</dbReference>
<evidence type="ECO:0000256" key="4">
    <source>
        <dbReference type="ARBA" id="ARBA00022728"/>
    </source>
</evidence>
<sequence length="616" mass="67669">LHRRTGRERCTAAVRAAARQRSLPMSAPVRIDPTDLRDLVETVVDGRDPASRRRLEAEQRRRDAEERERASKRRREDMEADRAFVERTLASPIPLQATPSEASAAVPKAKKPAVALAIQFDADEKCAVPRKTRQSWLNKFLIAVGDRFPDDEVTLDDQARILSRERDISVVSRSSASYIGAWMNGIHAMKSAPSLSLFLNPSQPAESSSAEPSAAPSEPCATTAANGVVLPQHDSEQKPSLLGIELPYNLFGSDDEEYDDAAPASSSSPAARGDILPAKPATKDSGAVKALPLLDNEHAHVTSSLTATDTASECTRSAGEAASSTDNNNNGHVPTPLEDYRKRVEFVTEVVASHLHLKHDICDEPSIASITSKVVLKVVGDQSRPKDVTLGRLRAIKAKIDILVDHAQAAMSLQVVRAASDAGPSASSVHGQHPQFLIEKIVRLKIYDLPYWKEQCFALNAETLVDRAVALDCVGGCYGGTRQPSRFLCLLLKMLQISPELDIVLALIDAEDFKYMRLLGAVYLRLTADPLDVYTYLEPLLNDYRKVVLRKDGGELELSHIDQVIDELLTGEHFCNVTLPRLPKRRILEETGKLQPRFSILAKELDEYDNGCNDGE</sequence>
<evidence type="ECO:0000256" key="5">
    <source>
        <dbReference type="ARBA" id="ARBA00023187"/>
    </source>
</evidence>
<dbReference type="STRING" id="37360.A0A0G4IQ99"/>
<organism evidence="8 9">
    <name type="scientific">Plasmodiophora brassicae</name>
    <name type="common">Clubroot disease agent</name>
    <dbReference type="NCBI Taxonomy" id="37360"/>
    <lineage>
        <taxon>Eukaryota</taxon>
        <taxon>Sar</taxon>
        <taxon>Rhizaria</taxon>
        <taxon>Endomyxa</taxon>
        <taxon>Phytomyxea</taxon>
        <taxon>Plasmodiophorida</taxon>
        <taxon>Plasmodiophoridae</taxon>
        <taxon>Plasmodiophora</taxon>
    </lineage>
</organism>
<feature type="region of interest" description="Disordered" evidence="7">
    <location>
        <begin position="1"/>
        <end position="30"/>
    </location>
</feature>
<feature type="region of interest" description="Disordered" evidence="7">
    <location>
        <begin position="201"/>
        <end position="221"/>
    </location>
</feature>
<feature type="compositionally biased region" description="Low complexity" evidence="7">
    <location>
        <begin position="261"/>
        <end position="271"/>
    </location>
</feature>
<comment type="similarity">
    <text evidence="2">Belongs to the PRP38 family.</text>
</comment>
<protein>
    <recommendedName>
        <fullName evidence="10">Pre-mRNA-splicing factor 38</fullName>
    </recommendedName>
</protein>
<dbReference type="Proteomes" id="UP000039324">
    <property type="component" value="Unassembled WGS sequence"/>
</dbReference>
<evidence type="ECO:0000313" key="8">
    <source>
        <dbReference type="EMBL" id="CEO97324.1"/>
    </source>
</evidence>
<feature type="compositionally biased region" description="Polar residues" evidence="7">
    <location>
        <begin position="322"/>
        <end position="332"/>
    </location>
</feature>
<evidence type="ECO:0000256" key="7">
    <source>
        <dbReference type="SAM" id="MobiDB-lite"/>
    </source>
</evidence>
<accession>A0A0G4IQ99</accession>
<keyword evidence="6" id="KW-0539">Nucleus</keyword>
<evidence type="ECO:0000256" key="6">
    <source>
        <dbReference type="ARBA" id="ARBA00023242"/>
    </source>
</evidence>
<dbReference type="Pfam" id="PF03371">
    <property type="entry name" value="PRP38"/>
    <property type="match status" value="1"/>
</dbReference>
<dbReference type="GO" id="GO:0006397">
    <property type="term" value="P:mRNA processing"/>
    <property type="evidence" value="ECO:0007669"/>
    <property type="project" value="UniProtKB-KW"/>
</dbReference>
<evidence type="ECO:0000256" key="1">
    <source>
        <dbReference type="ARBA" id="ARBA00004123"/>
    </source>
</evidence>
<evidence type="ECO:0000256" key="3">
    <source>
        <dbReference type="ARBA" id="ARBA00022664"/>
    </source>
</evidence>
<dbReference type="GO" id="GO:0005681">
    <property type="term" value="C:spliceosomal complex"/>
    <property type="evidence" value="ECO:0007669"/>
    <property type="project" value="UniProtKB-KW"/>
</dbReference>
<gene>
    <name evidence="8" type="ORF">PBRA_000669</name>
</gene>
<dbReference type="AlphaFoldDB" id="A0A0G4IQ99"/>
<feature type="region of interest" description="Disordered" evidence="7">
    <location>
        <begin position="302"/>
        <end position="336"/>
    </location>
</feature>
<evidence type="ECO:0008006" key="10">
    <source>
        <dbReference type="Google" id="ProtNLM"/>
    </source>
</evidence>
<dbReference type="PANTHER" id="PTHR23142">
    <property type="entry name" value="PRE-MRNA-SPLICING FACTOR 38A-RELATED"/>
    <property type="match status" value="1"/>
</dbReference>
<comment type="subcellular location">
    <subcellularLocation>
        <location evidence="1">Nucleus</location>
    </subcellularLocation>
</comment>
<feature type="region of interest" description="Disordered" evidence="7">
    <location>
        <begin position="50"/>
        <end position="83"/>
    </location>
</feature>
<keyword evidence="3" id="KW-0507">mRNA processing</keyword>
<feature type="region of interest" description="Disordered" evidence="7">
    <location>
        <begin position="254"/>
        <end position="281"/>
    </location>
</feature>
<dbReference type="GO" id="GO:0008380">
    <property type="term" value="P:RNA splicing"/>
    <property type="evidence" value="ECO:0007669"/>
    <property type="project" value="UniProtKB-KW"/>
</dbReference>